<dbReference type="SMART" id="SM00421">
    <property type="entry name" value="HTH_LUXR"/>
    <property type="match status" value="1"/>
</dbReference>
<evidence type="ECO:0000256" key="1">
    <source>
        <dbReference type="ARBA" id="ARBA00023015"/>
    </source>
</evidence>
<organism evidence="5 6">
    <name type="scientific">Rubrobacter radiotolerans</name>
    <name type="common">Arthrobacter radiotolerans</name>
    <dbReference type="NCBI Taxonomy" id="42256"/>
    <lineage>
        <taxon>Bacteria</taxon>
        <taxon>Bacillati</taxon>
        <taxon>Actinomycetota</taxon>
        <taxon>Rubrobacteria</taxon>
        <taxon>Rubrobacterales</taxon>
        <taxon>Rubrobacteraceae</taxon>
        <taxon>Rubrobacter</taxon>
    </lineage>
</organism>
<gene>
    <name evidence="5" type="ORF">RradSPS_3127</name>
</gene>
<evidence type="ECO:0000259" key="4">
    <source>
        <dbReference type="PROSITE" id="PS50043"/>
    </source>
</evidence>
<dbReference type="Proteomes" id="UP000025229">
    <property type="component" value="Plasmid 3"/>
</dbReference>
<name>A0A023X8P9_RUBRA</name>
<dbReference type="AlphaFoldDB" id="A0A023X8P9"/>
<dbReference type="KEGG" id="rrd:RradSPS_3127"/>
<dbReference type="PROSITE" id="PS50043">
    <property type="entry name" value="HTH_LUXR_2"/>
    <property type="match status" value="1"/>
</dbReference>
<protein>
    <submittedName>
        <fullName evidence="5">Bacterial regulatory protein, luxR family</fullName>
    </submittedName>
</protein>
<evidence type="ECO:0000313" key="5">
    <source>
        <dbReference type="EMBL" id="AHY48410.1"/>
    </source>
</evidence>
<dbReference type="PROSITE" id="PS00622">
    <property type="entry name" value="HTH_LUXR_1"/>
    <property type="match status" value="1"/>
</dbReference>
<keyword evidence="1" id="KW-0805">Transcription regulation</keyword>
<proteinExistence type="predicted"/>
<dbReference type="GO" id="GO:0003677">
    <property type="term" value="F:DNA binding"/>
    <property type="evidence" value="ECO:0007669"/>
    <property type="project" value="UniProtKB-KW"/>
</dbReference>
<dbReference type="CDD" id="cd06170">
    <property type="entry name" value="LuxR_C_like"/>
    <property type="match status" value="1"/>
</dbReference>
<dbReference type="SUPFAM" id="SSF46894">
    <property type="entry name" value="C-terminal effector domain of the bipartite response regulators"/>
    <property type="match status" value="1"/>
</dbReference>
<dbReference type="HOGENOM" id="CLU_2540521_0_0_11"/>
<keyword evidence="2" id="KW-0238">DNA-binding</keyword>
<dbReference type="InterPro" id="IPR000792">
    <property type="entry name" value="Tscrpt_reg_LuxR_C"/>
</dbReference>
<dbReference type="Pfam" id="PF00196">
    <property type="entry name" value="GerE"/>
    <property type="match status" value="1"/>
</dbReference>
<dbReference type="InterPro" id="IPR036388">
    <property type="entry name" value="WH-like_DNA-bd_sf"/>
</dbReference>
<accession>A0A023X8P9</accession>
<keyword evidence="5" id="KW-0614">Plasmid</keyword>
<dbReference type="PANTHER" id="PTHR44688:SF16">
    <property type="entry name" value="DNA-BINDING TRANSCRIPTIONAL ACTIVATOR DEVR_DOSR"/>
    <property type="match status" value="1"/>
</dbReference>
<evidence type="ECO:0000313" key="6">
    <source>
        <dbReference type="Proteomes" id="UP000025229"/>
    </source>
</evidence>
<dbReference type="Gene3D" id="1.10.10.10">
    <property type="entry name" value="Winged helix-like DNA-binding domain superfamily/Winged helix DNA-binding domain"/>
    <property type="match status" value="1"/>
</dbReference>
<geneLocation type="plasmid" evidence="5">
    <name>3</name>
</geneLocation>
<dbReference type="EMBL" id="CP007517">
    <property type="protein sequence ID" value="AHY48410.1"/>
    <property type="molecule type" value="Genomic_DNA"/>
</dbReference>
<feature type="domain" description="HTH luxR-type" evidence="4">
    <location>
        <begin position="5"/>
        <end position="71"/>
    </location>
</feature>
<keyword evidence="3" id="KW-0804">Transcription</keyword>
<dbReference type="GO" id="GO:0006355">
    <property type="term" value="P:regulation of DNA-templated transcription"/>
    <property type="evidence" value="ECO:0007669"/>
    <property type="project" value="InterPro"/>
</dbReference>
<keyword evidence="6" id="KW-1185">Reference proteome</keyword>
<dbReference type="PRINTS" id="PR00038">
    <property type="entry name" value="HTHLUXR"/>
</dbReference>
<dbReference type="InterPro" id="IPR016032">
    <property type="entry name" value="Sig_transdc_resp-reg_C-effctor"/>
</dbReference>
<reference evidence="5 6" key="1">
    <citation type="submission" date="2014-03" db="EMBL/GenBank/DDBJ databases">
        <title>Complete genome sequence of the Radio-Resistant Rubrobacter radiotolerans RSPS-4.</title>
        <authorList>
            <person name="Egas C.C."/>
            <person name="Barroso C.C."/>
            <person name="Froufe H.J.C."/>
            <person name="Pacheco J.J."/>
            <person name="Albuquerque L.L."/>
            <person name="da Costa M.M.S."/>
        </authorList>
    </citation>
    <scope>NUCLEOTIDE SEQUENCE [LARGE SCALE GENOMIC DNA]</scope>
    <source>
        <strain evidence="5 6">RSPS-4</strain>
        <plasmid evidence="5 6">3</plasmid>
    </source>
</reference>
<dbReference type="PANTHER" id="PTHR44688">
    <property type="entry name" value="DNA-BINDING TRANSCRIPTIONAL ACTIVATOR DEVR_DOSR"/>
    <property type="match status" value="1"/>
</dbReference>
<evidence type="ECO:0000256" key="3">
    <source>
        <dbReference type="ARBA" id="ARBA00023163"/>
    </source>
</evidence>
<sequence>MGRTPGLSSSCVTAREREVFELALRGYTNARIATDVHVSLPTVKSHIKSILRKLGLKGRKDIPISRLWDKYIGDSAGLANLVL</sequence>
<evidence type="ECO:0000256" key="2">
    <source>
        <dbReference type="ARBA" id="ARBA00023125"/>
    </source>
</evidence>